<reference evidence="5 6" key="1">
    <citation type="submission" date="2020-06" db="EMBL/GenBank/DDBJ databases">
        <authorList>
            <person name="Kang J."/>
        </authorList>
    </citation>
    <scope>NUCLEOTIDE SEQUENCE [LARGE SCALE GENOMIC DNA]</scope>
    <source>
        <strain evidence="5 6">DCY120</strain>
    </source>
</reference>
<dbReference type="FunFam" id="3.40.50.300:FF:000011">
    <property type="entry name" value="Putative ABC transporter ATP-binding component"/>
    <property type="match status" value="1"/>
</dbReference>
<dbReference type="InterPro" id="IPR032781">
    <property type="entry name" value="ABC_tran_Xtn"/>
</dbReference>
<dbReference type="GO" id="GO:0005524">
    <property type="term" value="F:ATP binding"/>
    <property type="evidence" value="ECO:0007669"/>
    <property type="project" value="UniProtKB-KW"/>
</dbReference>
<dbReference type="GO" id="GO:0016887">
    <property type="term" value="F:ATP hydrolysis activity"/>
    <property type="evidence" value="ECO:0007669"/>
    <property type="project" value="InterPro"/>
</dbReference>
<protein>
    <submittedName>
        <fullName evidence="5">ABC-F family ATP-binding cassette domain-containing protein</fullName>
    </submittedName>
</protein>
<feature type="domain" description="ABC transporter" evidence="4">
    <location>
        <begin position="4"/>
        <end position="256"/>
    </location>
</feature>
<dbReference type="RefSeq" id="WP_176942854.1">
    <property type="nucleotide sequence ID" value="NZ_JABZEC010000004.1"/>
</dbReference>
<dbReference type="EMBL" id="JABZEC010000004">
    <property type="protein sequence ID" value="NVY96697.1"/>
    <property type="molecule type" value="Genomic_DNA"/>
</dbReference>
<dbReference type="PANTHER" id="PTHR42855">
    <property type="entry name" value="ABC TRANSPORTER ATP-BINDING SUBUNIT"/>
    <property type="match status" value="1"/>
</dbReference>
<dbReference type="PANTHER" id="PTHR42855:SF2">
    <property type="entry name" value="DRUG RESISTANCE ABC TRANSPORTER,ATP-BINDING PROTEIN"/>
    <property type="match status" value="1"/>
</dbReference>
<feature type="region of interest" description="Disordered" evidence="3">
    <location>
        <begin position="277"/>
        <end position="301"/>
    </location>
</feature>
<dbReference type="SMART" id="SM00382">
    <property type="entry name" value="AAA"/>
    <property type="match status" value="2"/>
</dbReference>
<dbReference type="InterPro" id="IPR003439">
    <property type="entry name" value="ABC_transporter-like_ATP-bd"/>
</dbReference>
<dbReference type="Gene3D" id="3.40.50.300">
    <property type="entry name" value="P-loop containing nucleotide triphosphate hydrolases"/>
    <property type="match status" value="2"/>
</dbReference>
<evidence type="ECO:0000313" key="6">
    <source>
        <dbReference type="Proteomes" id="UP000563523"/>
    </source>
</evidence>
<sequence length="520" mass="58366">MSILKVEHLSQRYLDKILYLDETFQVNDHDHLGIIGQNGVGKSTLIRILTGQVEADSAQITWKKNLHVGYLDQYVNLHPGQTIREFLRTAFQDLFDQEKKLENLYEQMIQDSNPELLEQAGQLQANLEAHDFYDLDTKIDVVAAGLGVDVLGFDHDVAQLSGGQRSKLILTKLLLEQPDLLLLDEPTNYLDKQYIAWLATYLQKFPGAFVVVSHDDHFLGQIVNVVCDLELGHLTRYTGTLQQARRQKAANQETYLKRYVSQQKQIAKTEAYIRKNKAGSRSKSAKSRERQLAKTTILTPPANSQPPVFKFPYVTHAGQMILEVNNLVIGYEKPLLQKQLNFSLNTGEKVVISGFNGVGKSTLIKTILQLIPPLAGTVSLSPLVKVAYYEQSLVWEDTMATPLTFLHQQFPAATQRTVRQTLARTGLSSEQALEPLKLLSGGEQVKVKLAELMLQPANLLILDEPTNHLDNASKLALQQALRTYPGTVILVTHEGDFYDSSWIDRELDIAQIAVPAAFEK</sequence>
<dbReference type="SUPFAM" id="SSF52540">
    <property type="entry name" value="P-loop containing nucleoside triphosphate hydrolases"/>
    <property type="match status" value="2"/>
</dbReference>
<dbReference type="CDD" id="cd03221">
    <property type="entry name" value="ABCF_EF-3"/>
    <property type="match status" value="1"/>
</dbReference>
<keyword evidence="2 5" id="KW-0067">ATP-binding</keyword>
<dbReference type="PROSITE" id="PS00211">
    <property type="entry name" value="ABC_TRANSPORTER_1"/>
    <property type="match status" value="1"/>
</dbReference>
<keyword evidence="1" id="KW-0547">Nucleotide-binding</keyword>
<dbReference type="InterPro" id="IPR051309">
    <property type="entry name" value="ABCF_ATPase"/>
</dbReference>
<dbReference type="AlphaFoldDB" id="A0A850R777"/>
<feature type="domain" description="ABC transporter" evidence="4">
    <location>
        <begin position="322"/>
        <end position="519"/>
    </location>
</feature>
<dbReference type="InterPro" id="IPR027417">
    <property type="entry name" value="P-loop_NTPase"/>
</dbReference>
<dbReference type="Pfam" id="PF00005">
    <property type="entry name" value="ABC_tran"/>
    <property type="match status" value="2"/>
</dbReference>
<evidence type="ECO:0000259" key="4">
    <source>
        <dbReference type="PROSITE" id="PS50893"/>
    </source>
</evidence>
<evidence type="ECO:0000313" key="5">
    <source>
        <dbReference type="EMBL" id="NVY96697.1"/>
    </source>
</evidence>
<evidence type="ECO:0000256" key="2">
    <source>
        <dbReference type="ARBA" id="ARBA00022840"/>
    </source>
</evidence>
<dbReference type="InterPro" id="IPR017871">
    <property type="entry name" value="ABC_transporter-like_CS"/>
</dbReference>
<dbReference type="InterPro" id="IPR003593">
    <property type="entry name" value="AAA+_ATPase"/>
</dbReference>
<organism evidence="5 6">
    <name type="scientific">Bombilactobacillus apium</name>
    <dbReference type="NCBI Taxonomy" id="2675299"/>
    <lineage>
        <taxon>Bacteria</taxon>
        <taxon>Bacillati</taxon>
        <taxon>Bacillota</taxon>
        <taxon>Bacilli</taxon>
        <taxon>Lactobacillales</taxon>
        <taxon>Lactobacillaceae</taxon>
        <taxon>Bombilactobacillus</taxon>
    </lineage>
</organism>
<comment type="caution">
    <text evidence="5">The sequence shown here is derived from an EMBL/GenBank/DDBJ whole genome shotgun (WGS) entry which is preliminary data.</text>
</comment>
<proteinExistence type="predicted"/>
<gene>
    <name evidence="5" type="ORF">HU830_05915</name>
</gene>
<keyword evidence="6" id="KW-1185">Reference proteome</keyword>
<evidence type="ECO:0000256" key="3">
    <source>
        <dbReference type="SAM" id="MobiDB-lite"/>
    </source>
</evidence>
<dbReference type="Pfam" id="PF12848">
    <property type="entry name" value="ABC_tran_Xtn"/>
    <property type="match status" value="1"/>
</dbReference>
<name>A0A850R777_9LACO</name>
<dbReference type="Proteomes" id="UP000563523">
    <property type="component" value="Unassembled WGS sequence"/>
</dbReference>
<accession>A0A850R777</accession>
<evidence type="ECO:0000256" key="1">
    <source>
        <dbReference type="ARBA" id="ARBA00022741"/>
    </source>
</evidence>
<dbReference type="PROSITE" id="PS50893">
    <property type="entry name" value="ABC_TRANSPORTER_2"/>
    <property type="match status" value="2"/>
</dbReference>